<feature type="compositionally biased region" description="Basic and acidic residues" evidence="6">
    <location>
        <begin position="58"/>
        <end position="69"/>
    </location>
</feature>
<protein>
    <recommendedName>
        <fullName evidence="7">NF-X1-type domain-containing protein</fullName>
    </recommendedName>
</protein>
<dbReference type="InterPro" id="IPR057373">
    <property type="entry name" value="ZNFX1"/>
</dbReference>
<dbReference type="Pfam" id="PF25396">
    <property type="entry name" value="ZNFX1"/>
    <property type="match status" value="1"/>
</dbReference>
<dbReference type="Pfam" id="PF13087">
    <property type="entry name" value="AAA_12"/>
    <property type="match status" value="1"/>
</dbReference>
<comment type="caution">
    <text evidence="8">The sequence shown here is derived from an EMBL/GenBank/DDBJ whole genome shotgun (WGS) entry which is preliminary data.</text>
</comment>
<keyword evidence="2" id="KW-0677">Repeat</keyword>
<proteinExistence type="predicted"/>
<dbReference type="Pfam" id="PF13086">
    <property type="entry name" value="AAA_11"/>
    <property type="match status" value="2"/>
</dbReference>
<accession>A0A8S3ZGN7</accession>
<evidence type="ECO:0000256" key="3">
    <source>
        <dbReference type="ARBA" id="ARBA00022771"/>
    </source>
</evidence>
<dbReference type="GO" id="GO:0004386">
    <property type="term" value="F:helicase activity"/>
    <property type="evidence" value="ECO:0007669"/>
    <property type="project" value="InterPro"/>
</dbReference>
<feature type="coiled-coil region" evidence="5">
    <location>
        <begin position="549"/>
        <end position="576"/>
    </location>
</feature>
<keyword evidence="3" id="KW-0863">Zinc-finger</keyword>
<evidence type="ECO:0000259" key="7">
    <source>
        <dbReference type="SMART" id="SM00438"/>
    </source>
</evidence>
<evidence type="ECO:0000313" key="8">
    <source>
        <dbReference type="EMBL" id="CAG5128459.1"/>
    </source>
</evidence>
<dbReference type="InterPro" id="IPR027417">
    <property type="entry name" value="P-loop_NTPase"/>
</dbReference>
<name>A0A8S3ZGN7_9EUPU</name>
<dbReference type="SMART" id="SM00438">
    <property type="entry name" value="ZnF_NFX"/>
    <property type="match status" value="4"/>
</dbReference>
<dbReference type="PANTHER" id="PTHR10887:SF341">
    <property type="entry name" value="NFX1-TYPE ZINC FINGER-CONTAINING PROTEIN 1"/>
    <property type="match status" value="1"/>
</dbReference>
<reference evidence="8" key="1">
    <citation type="submission" date="2021-04" db="EMBL/GenBank/DDBJ databases">
        <authorList>
            <consortium name="Molecular Ecology Group"/>
        </authorList>
    </citation>
    <scope>NUCLEOTIDE SEQUENCE</scope>
</reference>
<evidence type="ECO:0000256" key="5">
    <source>
        <dbReference type="SAM" id="Coils"/>
    </source>
</evidence>
<dbReference type="CDD" id="cd18808">
    <property type="entry name" value="SF1_C_Upf1"/>
    <property type="match status" value="1"/>
</dbReference>
<organism evidence="8 9">
    <name type="scientific">Candidula unifasciata</name>
    <dbReference type="NCBI Taxonomy" id="100452"/>
    <lineage>
        <taxon>Eukaryota</taxon>
        <taxon>Metazoa</taxon>
        <taxon>Spiralia</taxon>
        <taxon>Lophotrochozoa</taxon>
        <taxon>Mollusca</taxon>
        <taxon>Gastropoda</taxon>
        <taxon>Heterobranchia</taxon>
        <taxon>Euthyneura</taxon>
        <taxon>Panpulmonata</taxon>
        <taxon>Eupulmonata</taxon>
        <taxon>Stylommatophora</taxon>
        <taxon>Helicina</taxon>
        <taxon>Helicoidea</taxon>
        <taxon>Geomitridae</taxon>
        <taxon>Candidula</taxon>
    </lineage>
</organism>
<dbReference type="InterPro" id="IPR041679">
    <property type="entry name" value="DNA2/NAM7-like_C"/>
</dbReference>
<evidence type="ECO:0000256" key="1">
    <source>
        <dbReference type="ARBA" id="ARBA00022723"/>
    </source>
</evidence>
<evidence type="ECO:0000256" key="4">
    <source>
        <dbReference type="ARBA" id="ARBA00022833"/>
    </source>
</evidence>
<evidence type="ECO:0000313" key="9">
    <source>
        <dbReference type="Proteomes" id="UP000678393"/>
    </source>
</evidence>
<keyword evidence="5" id="KW-0175">Coiled coil</keyword>
<feature type="coiled-coil region" evidence="5">
    <location>
        <begin position="814"/>
        <end position="841"/>
    </location>
</feature>
<feature type="domain" description="NF-X1-type" evidence="7">
    <location>
        <begin position="1198"/>
        <end position="1217"/>
    </location>
</feature>
<dbReference type="InterPro" id="IPR045055">
    <property type="entry name" value="DNA2/NAM7-like"/>
</dbReference>
<feature type="domain" description="NF-X1-type" evidence="7">
    <location>
        <begin position="1339"/>
        <end position="1356"/>
    </location>
</feature>
<sequence length="1524" mass="173586">MKFTLEKWEWGGGRSSPPPTVPEMGSKERKLNGVDGQYDSSTELHRHGRDTGNIQNDRSSRFESRTDVPQEQRAVIIGRSHQRNVPKNISHDVLKTWVDMQDAGQLILTMTSELPQLEVLLNQAKISDYMIDLLVDAISHALTAQHQKESIRQLLDILCKTKFMGHLTDHLKYKEITKETWNDAKDFFTSYLRILKEILDKLPQYAHICASKVSELSQSVTQCESIKTKASLLNEITELTEKKPFIRAAEIEGGYKNIQHYLDVQFRLMREDFIYPLRDAIVNFKQAGCKKYFNSSDVKCFCAEIFSRALKRFIFGSLLCLSKDDFESAIFAIVTQCDKDKLAKGIVIVNFKTGLDEVFSSTSNDMYIMAQTTAYFESYCHVLEGLQEMVSKLPLQDYILHCKTEIKPPQYLLSTGSVRRVPRFDLSCLTESKLSCKREAAQLALTKELAIIQGPPGTGKTYVGLKIMQVLLENKDTLKGSDLKSNDPILVVCYTNHALDQFLEGVLNLCPDGIVRVGGQSKSEKLQKFNLTELKQNQHLQKAYVKQSVKESSVEMDKLSTQINQLREIMESLETEIISETLLEAFIKPSHYDSLVRTREQINNPGQINLWLRTDNNSIKSVIPQMIKEHLTTLVLTLEIPFSVRKLSKAMKPSLEKMSKYLTSDNNEFVAPSDGIIESWLLGLNKHLKTQLDDVEFIMNHNKKLEVNNVYFDDVYNREQNDRMVDDDGENVATNEETQSLGIIDDISTEQEEEEEALEEWKIHMKPLHIIKVCHKLRVIKPASEETEKSVTNVWNLEMNERFSLYNLWIKRYKQSLAQKMHELVNKYTSLQEKKQQAKSEETLYVLRHAKVIGMTTSGAARLRGVLQAVGCRIIVVEEAAEVLESHIVTSLNENCKHLILIGDHQQLRPKTTVYQLAIEFGLEISLFERLIKNKVPHVMLKEQHRMRPEISQILRHIYPDLQDHPSVTNYEKIRGVSKNIFFIQHDHKETHLDDSMSKANAHEAKFLVAMYRFLLKQGYNAFQITMLATYAGQISEIYKTLDTEEKEDVNLTTVDNYQGEENDIILLSLVRSNAEKQTGFLKVDNRVCVALSRAKKGLYVIGNFDLLASQSKLWSKIVGTAKAEQIIGTGLPVICEKHPDFQRLMTSDKDFEKCREGGCGRLCQFPLLCGHTCTLTCHGYDPEHLQYKCKKACNKKCEAGHSCIKLCNEACGKCYVLISKIIPLCGHEDQVACSLPAEGAVCAQRCEYILDCEHRCSGKCGQCRKKKEHTKCTAPASYKRECGHTEKVACHLIPPQHPCNQPCGAVLQCGHICQGTCVDCLRGAVHVACEEYCEKKPCGHPCREYCGVPCSPCKKPCPFQCRHGSCFNKKPRPLCGHACEPCMENCLYGCKHGWCSKKCSENCDVTCKQSCDRVQNFQRNNETQDKCSGLMWKALLGKQIKNGPLIKIPTCNHVFFVGDLDDYVYGFGHHGTSYIQCPKCEKHILKCRRYEAINKSRSRNREAAKKKLVQYHSNLLKSTKMIY</sequence>
<keyword evidence="1" id="KW-0479">Metal-binding</keyword>
<dbReference type="InterPro" id="IPR000967">
    <property type="entry name" value="Znf_NFX1"/>
</dbReference>
<keyword evidence="4" id="KW-0862">Zinc</keyword>
<dbReference type="InterPro" id="IPR041677">
    <property type="entry name" value="DNA2/NAM7_AAA_11"/>
</dbReference>
<dbReference type="OrthoDB" id="2423195at2759"/>
<feature type="domain" description="NF-X1-type" evidence="7">
    <location>
        <begin position="1170"/>
        <end position="1192"/>
    </location>
</feature>
<dbReference type="GO" id="GO:0031380">
    <property type="term" value="C:nuclear RNA-directed RNA polymerase complex"/>
    <property type="evidence" value="ECO:0007669"/>
    <property type="project" value="TreeGrafter"/>
</dbReference>
<dbReference type="PANTHER" id="PTHR10887">
    <property type="entry name" value="DNA2/NAM7 HELICASE FAMILY"/>
    <property type="match status" value="1"/>
</dbReference>
<dbReference type="Gene3D" id="3.40.50.300">
    <property type="entry name" value="P-loop containing nucleotide triphosphate hydrolases"/>
    <property type="match status" value="3"/>
</dbReference>
<gene>
    <name evidence="8" type="ORF">CUNI_LOCUS14017</name>
</gene>
<dbReference type="EMBL" id="CAJHNH020003079">
    <property type="protein sequence ID" value="CAG5128459.1"/>
    <property type="molecule type" value="Genomic_DNA"/>
</dbReference>
<feature type="domain" description="NF-X1-type" evidence="7">
    <location>
        <begin position="1283"/>
        <end position="1302"/>
    </location>
</feature>
<dbReference type="GO" id="GO:0031048">
    <property type="term" value="P:regulatory ncRNA-mediated heterochromatin formation"/>
    <property type="evidence" value="ECO:0007669"/>
    <property type="project" value="TreeGrafter"/>
</dbReference>
<dbReference type="InterPro" id="IPR047187">
    <property type="entry name" value="SF1_C_Upf1"/>
</dbReference>
<evidence type="ECO:0000256" key="2">
    <source>
        <dbReference type="ARBA" id="ARBA00022737"/>
    </source>
</evidence>
<feature type="region of interest" description="Disordered" evidence="6">
    <location>
        <begin position="1"/>
        <end position="69"/>
    </location>
</feature>
<dbReference type="Proteomes" id="UP000678393">
    <property type="component" value="Unassembled WGS sequence"/>
</dbReference>
<keyword evidence="9" id="KW-1185">Reference proteome</keyword>
<dbReference type="SUPFAM" id="SSF52540">
    <property type="entry name" value="P-loop containing nucleoside triphosphate hydrolases"/>
    <property type="match status" value="1"/>
</dbReference>
<dbReference type="FunFam" id="3.40.50.300:FF:000742">
    <property type="entry name" value="NFX1-type zinc finger-containing protein 1"/>
    <property type="match status" value="1"/>
</dbReference>
<dbReference type="GO" id="GO:0008270">
    <property type="term" value="F:zinc ion binding"/>
    <property type="evidence" value="ECO:0007669"/>
    <property type="project" value="UniProtKB-KW"/>
</dbReference>
<evidence type="ECO:0000256" key="6">
    <source>
        <dbReference type="SAM" id="MobiDB-lite"/>
    </source>
</evidence>